<dbReference type="EMBL" id="OW240916">
    <property type="protein sequence ID" value="CAH2292295.1"/>
    <property type="molecule type" value="Genomic_DNA"/>
</dbReference>
<comment type="subcellular location">
    <subcellularLocation>
        <location evidence="5">Nucleus</location>
    </subcellularLocation>
</comment>
<evidence type="ECO:0000256" key="6">
    <source>
        <dbReference type="SAM" id="MobiDB-lite"/>
    </source>
</evidence>
<sequence length="236" mass="25897">MYVEEIGDRKVRKNLSPQSVDILKGWLAEHCLHPYPNDREKVELAEATGLTLTQISNWLINARRRKLHKILLEKGIAPGSSASTPKGNRKKIPPHNPKLSVRVDPASPSSPPMNIIAAVPVSYTVFPPLALLSRIGHDLLQGSAEEGGQSRLTFQPVLSHPAEVLSPPPVLAAPQEIELEECSLPVLAAAQENELEEQMSMLQILAEVACQRKEEMEAEAAKMRAAFTQIKLTPCC</sequence>
<reference evidence="8" key="1">
    <citation type="submission" date="2022-03" db="EMBL/GenBank/DDBJ databases">
        <authorList>
            <person name="Alioto T."/>
            <person name="Alioto T."/>
            <person name="Gomez Garrido J."/>
        </authorList>
    </citation>
    <scope>NUCLEOTIDE SEQUENCE</scope>
</reference>
<evidence type="ECO:0000259" key="7">
    <source>
        <dbReference type="PROSITE" id="PS50071"/>
    </source>
</evidence>
<dbReference type="Pfam" id="PF05920">
    <property type="entry name" value="Homeobox_KN"/>
    <property type="match status" value="1"/>
</dbReference>
<evidence type="ECO:0000313" key="9">
    <source>
        <dbReference type="Proteomes" id="UP001295444"/>
    </source>
</evidence>
<dbReference type="GO" id="GO:0048513">
    <property type="term" value="P:animal organ development"/>
    <property type="evidence" value="ECO:0007669"/>
    <property type="project" value="UniProtKB-ARBA"/>
</dbReference>
<dbReference type="SUPFAM" id="SSF46689">
    <property type="entry name" value="Homeodomain-like"/>
    <property type="match status" value="1"/>
</dbReference>
<protein>
    <submittedName>
        <fullName evidence="8">Homeobox TGIF2 isoform X1</fullName>
    </submittedName>
</protein>
<dbReference type="PROSITE" id="PS50071">
    <property type="entry name" value="HOMEOBOX_2"/>
    <property type="match status" value="1"/>
</dbReference>
<evidence type="ECO:0000256" key="4">
    <source>
        <dbReference type="ARBA" id="ARBA00023242"/>
    </source>
</evidence>
<dbReference type="AlphaFoldDB" id="A0AAD1S3Y1"/>
<feature type="domain" description="Homeobox" evidence="7">
    <location>
        <begin position="6"/>
        <end position="69"/>
    </location>
</feature>
<evidence type="ECO:0000256" key="2">
    <source>
        <dbReference type="ARBA" id="ARBA00023155"/>
    </source>
</evidence>
<dbReference type="SMART" id="SM00389">
    <property type="entry name" value="HOX"/>
    <property type="match status" value="1"/>
</dbReference>
<dbReference type="InterPro" id="IPR009057">
    <property type="entry name" value="Homeodomain-like_sf"/>
</dbReference>
<dbReference type="GO" id="GO:0003677">
    <property type="term" value="F:DNA binding"/>
    <property type="evidence" value="ECO:0007669"/>
    <property type="project" value="UniProtKB-UniRule"/>
</dbReference>
<organism evidence="8 9">
    <name type="scientific">Pelobates cultripes</name>
    <name type="common">Western spadefoot toad</name>
    <dbReference type="NCBI Taxonomy" id="61616"/>
    <lineage>
        <taxon>Eukaryota</taxon>
        <taxon>Metazoa</taxon>
        <taxon>Chordata</taxon>
        <taxon>Craniata</taxon>
        <taxon>Vertebrata</taxon>
        <taxon>Euteleostomi</taxon>
        <taxon>Amphibia</taxon>
        <taxon>Batrachia</taxon>
        <taxon>Anura</taxon>
        <taxon>Pelobatoidea</taxon>
        <taxon>Pelobatidae</taxon>
        <taxon>Pelobates</taxon>
    </lineage>
</organism>
<accession>A0AAD1S3Y1</accession>
<dbReference type="Proteomes" id="UP001295444">
    <property type="component" value="Chromosome 05"/>
</dbReference>
<keyword evidence="9" id="KW-1185">Reference proteome</keyword>
<dbReference type="Gene3D" id="1.10.10.60">
    <property type="entry name" value="Homeodomain-like"/>
    <property type="match status" value="1"/>
</dbReference>
<keyword evidence="3" id="KW-0010">Activator</keyword>
<dbReference type="InterPro" id="IPR050224">
    <property type="entry name" value="TALE_homeobox"/>
</dbReference>
<keyword evidence="2 5" id="KW-0371">Homeobox</keyword>
<name>A0AAD1S3Y1_PELCU</name>
<evidence type="ECO:0000256" key="5">
    <source>
        <dbReference type="PROSITE-ProRule" id="PRU00108"/>
    </source>
</evidence>
<feature type="region of interest" description="Disordered" evidence="6">
    <location>
        <begin position="78"/>
        <end position="108"/>
    </location>
</feature>
<dbReference type="GO" id="GO:0006355">
    <property type="term" value="P:regulation of DNA-templated transcription"/>
    <property type="evidence" value="ECO:0007669"/>
    <property type="project" value="InterPro"/>
</dbReference>
<keyword evidence="4 5" id="KW-0539">Nucleus</keyword>
<dbReference type="PANTHER" id="PTHR11850">
    <property type="entry name" value="HOMEOBOX PROTEIN TRANSCRIPTION FACTORS"/>
    <property type="match status" value="1"/>
</dbReference>
<gene>
    <name evidence="8" type="ORF">PECUL_23A011721</name>
</gene>
<evidence type="ECO:0000256" key="3">
    <source>
        <dbReference type="ARBA" id="ARBA00023159"/>
    </source>
</evidence>
<dbReference type="InterPro" id="IPR001356">
    <property type="entry name" value="HD"/>
</dbReference>
<evidence type="ECO:0000313" key="8">
    <source>
        <dbReference type="EMBL" id="CAH2292295.1"/>
    </source>
</evidence>
<dbReference type="GO" id="GO:0005634">
    <property type="term" value="C:nucleus"/>
    <property type="evidence" value="ECO:0007669"/>
    <property type="project" value="UniProtKB-SubCell"/>
</dbReference>
<evidence type="ECO:0000256" key="1">
    <source>
        <dbReference type="ARBA" id="ARBA00023125"/>
    </source>
</evidence>
<dbReference type="InterPro" id="IPR008422">
    <property type="entry name" value="KN_HD"/>
</dbReference>
<keyword evidence="1 5" id="KW-0238">DNA-binding</keyword>
<feature type="DNA-binding region" description="Homeobox" evidence="5">
    <location>
        <begin position="8"/>
        <end position="70"/>
    </location>
</feature>
<dbReference type="CDD" id="cd00086">
    <property type="entry name" value="homeodomain"/>
    <property type="match status" value="1"/>
</dbReference>
<proteinExistence type="predicted"/>